<feature type="domain" description="Ice-binding protein C-terminal" evidence="1">
    <location>
        <begin position="121"/>
        <end position="147"/>
    </location>
</feature>
<evidence type="ECO:0000313" key="3">
    <source>
        <dbReference type="Proteomes" id="UP000819052"/>
    </source>
</evidence>
<dbReference type="Pfam" id="PF07589">
    <property type="entry name" value="PEP-CTERM"/>
    <property type="match status" value="1"/>
</dbReference>
<keyword evidence="3" id="KW-1185">Reference proteome</keyword>
<comment type="caution">
    <text evidence="2">The sequence shown here is derived from an EMBL/GenBank/DDBJ whole genome shotgun (WGS) entry which is preliminary data.</text>
</comment>
<evidence type="ECO:0000259" key="1">
    <source>
        <dbReference type="Pfam" id="PF07589"/>
    </source>
</evidence>
<evidence type="ECO:0000313" key="2">
    <source>
        <dbReference type="EMBL" id="NHZ44482.1"/>
    </source>
</evidence>
<protein>
    <submittedName>
        <fullName evidence="2">PEP-CTERM sorting domain-containing protein</fullName>
    </submittedName>
</protein>
<reference evidence="2 3" key="1">
    <citation type="submission" date="2019-09" db="EMBL/GenBank/DDBJ databases">
        <title>Taxonomy of Antarctic Massilia spp.: description of Massilia rubra sp. nov., Massilia aquatica sp. nov., Massilia mucilaginosa sp. nov., Massilia frigida sp. nov. isolated from streams, lakes and regoliths.</title>
        <authorList>
            <person name="Holochova P."/>
            <person name="Sedlacek I."/>
            <person name="Kralova S."/>
            <person name="Maslanova I."/>
            <person name="Busse H.-J."/>
            <person name="Stankova E."/>
            <person name="Vrbovska V."/>
            <person name="Kovarovic V."/>
            <person name="Bartak M."/>
            <person name="Svec P."/>
            <person name="Pantucek R."/>
        </authorList>
    </citation>
    <scope>NUCLEOTIDE SEQUENCE [LARGE SCALE GENOMIC DNA]</scope>
    <source>
        <strain evidence="2 3">CCM 8693</strain>
    </source>
</reference>
<dbReference type="InterPro" id="IPR013424">
    <property type="entry name" value="Ice-binding_C"/>
</dbReference>
<accession>A0ABX0MHU0</accession>
<name>A0ABX0MHU0_9BURK</name>
<sequence>MRAEVHLGPAPRAGSLNMSGSTTQNLNFILSPSTRLLFTAEANVNVQQEGITRPYTSATLNGYMSSTINGVAGYEHFTSALEGSAGAGSEFLRGMLDSGTGVGTGQLSASTYTDFSYYPSAVPEPETYGMLLAGLLVVGGVARRNRRDKIRKA</sequence>
<dbReference type="NCBIfam" id="TIGR02595">
    <property type="entry name" value="PEP_CTERM"/>
    <property type="match status" value="1"/>
</dbReference>
<proteinExistence type="predicted"/>
<organism evidence="2 3">
    <name type="scientific">Massilia aquatica</name>
    <dbReference type="NCBI Taxonomy" id="2609000"/>
    <lineage>
        <taxon>Bacteria</taxon>
        <taxon>Pseudomonadati</taxon>
        <taxon>Pseudomonadota</taxon>
        <taxon>Betaproteobacteria</taxon>
        <taxon>Burkholderiales</taxon>
        <taxon>Oxalobacteraceae</taxon>
        <taxon>Telluria group</taxon>
        <taxon>Massilia</taxon>
    </lineage>
</organism>
<gene>
    <name evidence="2" type="ORF">F1609_30640</name>
</gene>
<dbReference type="Proteomes" id="UP000819052">
    <property type="component" value="Unassembled WGS sequence"/>
</dbReference>
<dbReference type="EMBL" id="VVIW01000033">
    <property type="protein sequence ID" value="NHZ44482.1"/>
    <property type="molecule type" value="Genomic_DNA"/>
</dbReference>